<name>A0AAV8WKL6_9CUCU</name>
<dbReference type="Proteomes" id="UP001162156">
    <property type="component" value="Unassembled WGS sequence"/>
</dbReference>
<keyword evidence="4" id="KW-1185">Reference proteome</keyword>
<feature type="transmembrane region" description="Helical" evidence="2">
    <location>
        <begin position="94"/>
        <end position="117"/>
    </location>
</feature>
<proteinExistence type="predicted"/>
<keyword evidence="2" id="KW-1133">Transmembrane helix</keyword>
<evidence type="ECO:0000256" key="1">
    <source>
        <dbReference type="SAM" id="MobiDB-lite"/>
    </source>
</evidence>
<evidence type="ECO:0000313" key="3">
    <source>
        <dbReference type="EMBL" id="KAJ8926775.1"/>
    </source>
</evidence>
<comment type="caution">
    <text evidence="3">The sequence shown here is derived from an EMBL/GenBank/DDBJ whole genome shotgun (WGS) entry which is preliminary data.</text>
</comment>
<feature type="compositionally biased region" description="Basic and acidic residues" evidence="1">
    <location>
        <begin position="41"/>
        <end position="50"/>
    </location>
</feature>
<evidence type="ECO:0000313" key="4">
    <source>
        <dbReference type="Proteomes" id="UP001162156"/>
    </source>
</evidence>
<dbReference type="AlphaFoldDB" id="A0AAV8WKL6"/>
<keyword evidence="2" id="KW-0812">Transmembrane</keyword>
<accession>A0AAV8WKL6</accession>
<organism evidence="3 4">
    <name type="scientific">Rhamnusium bicolor</name>
    <dbReference type="NCBI Taxonomy" id="1586634"/>
    <lineage>
        <taxon>Eukaryota</taxon>
        <taxon>Metazoa</taxon>
        <taxon>Ecdysozoa</taxon>
        <taxon>Arthropoda</taxon>
        <taxon>Hexapoda</taxon>
        <taxon>Insecta</taxon>
        <taxon>Pterygota</taxon>
        <taxon>Neoptera</taxon>
        <taxon>Endopterygota</taxon>
        <taxon>Coleoptera</taxon>
        <taxon>Polyphaga</taxon>
        <taxon>Cucujiformia</taxon>
        <taxon>Chrysomeloidea</taxon>
        <taxon>Cerambycidae</taxon>
        <taxon>Lepturinae</taxon>
        <taxon>Rhagiini</taxon>
        <taxon>Rhamnusium</taxon>
    </lineage>
</organism>
<dbReference type="EMBL" id="JANEYF010005792">
    <property type="protein sequence ID" value="KAJ8926775.1"/>
    <property type="molecule type" value="Genomic_DNA"/>
</dbReference>
<gene>
    <name evidence="3" type="ORF">NQ314_020825</name>
</gene>
<evidence type="ECO:0000256" key="2">
    <source>
        <dbReference type="SAM" id="Phobius"/>
    </source>
</evidence>
<protein>
    <submittedName>
        <fullName evidence="3">Uncharacterized protein</fullName>
    </submittedName>
</protein>
<reference evidence="3" key="1">
    <citation type="journal article" date="2023" name="Insect Mol. Biol.">
        <title>Genome sequencing provides insights into the evolution of gene families encoding plant cell wall-degrading enzymes in longhorned beetles.</title>
        <authorList>
            <person name="Shin N.R."/>
            <person name="Okamura Y."/>
            <person name="Kirsch R."/>
            <person name="Pauchet Y."/>
        </authorList>
    </citation>
    <scope>NUCLEOTIDE SEQUENCE</scope>
    <source>
        <strain evidence="3">RBIC_L_NR</strain>
    </source>
</reference>
<feature type="compositionally biased region" description="Basic and acidic residues" evidence="1">
    <location>
        <begin position="64"/>
        <end position="73"/>
    </location>
</feature>
<keyword evidence="2" id="KW-0472">Membrane</keyword>
<sequence>MFKTPQPFISYVFVYLLGTFTDLQASGFDFTKLLGDNPMEEEKVKEDNELSRQASIRSAASVEEAPKEVEEQKSSGSVGGHIYKAYFSAGGNCCVIFTLFALFVISQLFGSAADYYITYW</sequence>
<feature type="region of interest" description="Disordered" evidence="1">
    <location>
        <begin position="41"/>
        <end position="76"/>
    </location>
</feature>